<gene>
    <name evidence="1" type="ORF">BT62DRAFT_1011607</name>
</gene>
<sequence length="143" mass="16433">MTLNREFQILESAEYKDLSATVVKPFEPFTSSVPIAGWVIAAATTTTGRRCHEHPPSTITYDLIQDFDNRPDIELWEDWMWEVCTWFGKVSSYDTELAAYWLLHGLQGRYIPRLFGVVRLHIIPDSIPLHLITDIVQGLVLDN</sequence>
<accession>A0A9P7VJ88</accession>
<dbReference type="EMBL" id="MU250560">
    <property type="protein sequence ID" value="KAG7441360.1"/>
    <property type="molecule type" value="Genomic_DNA"/>
</dbReference>
<keyword evidence="2" id="KW-1185">Reference proteome</keyword>
<protein>
    <submittedName>
        <fullName evidence="1">Uncharacterized protein</fullName>
    </submittedName>
</protein>
<organism evidence="1 2">
    <name type="scientific">Guyanagaster necrorhizus</name>
    <dbReference type="NCBI Taxonomy" id="856835"/>
    <lineage>
        <taxon>Eukaryota</taxon>
        <taxon>Fungi</taxon>
        <taxon>Dikarya</taxon>
        <taxon>Basidiomycota</taxon>
        <taxon>Agaricomycotina</taxon>
        <taxon>Agaricomycetes</taxon>
        <taxon>Agaricomycetidae</taxon>
        <taxon>Agaricales</taxon>
        <taxon>Marasmiineae</taxon>
        <taxon>Physalacriaceae</taxon>
        <taxon>Guyanagaster</taxon>
    </lineage>
</organism>
<evidence type="ECO:0000313" key="2">
    <source>
        <dbReference type="Proteomes" id="UP000812287"/>
    </source>
</evidence>
<proteinExistence type="predicted"/>
<dbReference type="GeneID" id="66100095"/>
<name>A0A9P7VJ88_9AGAR</name>
<dbReference type="RefSeq" id="XP_043034860.1">
    <property type="nucleotide sequence ID" value="XM_043177808.1"/>
</dbReference>
<reference evidence="1" key="1">
    <citation type="submission" date="2020-11" db="EMBL/GenBank/DDBJ databases">
        <title>Adaptations for nitrogen fixation in a non-lichenized fungal sporocarp promotes dispersal by wood-feeding termites.</title>
        <authorList>
            <consortium name="DOE Joint Genome Institute"/>
            <person name="Koch R.A."/>
            <person name="Yoon G."/>
            <person name="Arayal U."/>
            <person name="Lail K."/>
            <person name="Amirebrahimi M."/>
            <person name="Labutti K."/>
            <person name="Lipzen A."/>
            <person name="Riley R."/>
            <person name="Barry K."/>
            <person name="Henrissat B."/>
            <person name="Grigoriev I.V."/>
            <person name="Herr J.R."/>
            <person name="Aime M.C."/>
        </authorList>
    </citation>
    <scope>NUCLEOTIDE SEQUENCE</scope>
    <source>
        <strain evidence="1">MCA 3950</strain>
    </source>
</reference>
<dbReference type="OrthoDB" id="3250851at2759"/>
<dbReference type="Proteomes" id="UP000812287">
    <property type="component" value="Unassembled WGS sequence"/>
</dbReference>
<comment type="caution">
    <text evidence="1">The sequence shown here is derived from an EMBL/GenBank/DDBJ whole genome shotgun (WGS) entry which is preliminary data.</text>
</comment>
<dbReference type="AlphaFoldDB" id="A0A9P7VJ88"/>
<evidence type="ECO:0000313" key="1">
    <source>
        <dbReference type="EMBL" id="KAG7441360.1"/>
    </source>
</evidence>